<feature type="chain" id="PRO_5021252735" description="Lipocalin-like domain-containing protein" evidence="1">
    <location>
        <begin position="21"/>
        <end position="124"/>
    </location>
</feature>
<reference evidence="2 3" key="1">
    <citation type="journal article" date="2019" name="Environ. Microbiol.">
        <title>Species interactions and distinct microbial communities in high Arctic permafrost affected cryosols are associated with the CH4 and CO2 gas fluxes.</title>
        <authorList>
            <person name="Altshuler I."/>
            <person name="Hamel J."/>
            <person name="Turney S."/>
            <person name="Magnuson E."/>
            <person name="Levesque R."/>
            <person name="Greer C."/>
            <person name="Whyte L.G."/>
        </authorList>
    </citation>
    <scope>NUCLEOTIDE SEQUENCE [LARGE SCALE GENOMIC DNA]</scope>
    <source>
        <strain evidence="2 3">42</strain>
    </source>
</reference>
<evidence type="ECO:0000256" key="1">
    <source>
        <dbReference type="SAM" id="SignalP"/>
    </source>
</evidence>
<keyword evidence="1" id="KW-0732">Signal</keyword>
<name>A0A502EWP3_9FLAO</name>
<dbReference type="AlphaFoldDB" id="A0A502EWP3"/>
<protein>
    <recommendedName>
        <fullName evidence="4">Lipocalin-like domain-containing protein</fullName>
    </recommendedName>
</protein>
<sequence length="124" mass="14168">MVMKKIILILICLIGLSVTAQTEKELVGKWILVKWTKNGRNQDIKAQFKTTQVLQIFSENGDFESRIGSDSQYSKWKLSKNNTELIVVDPSVSITSSIDYFDTKKRVITSEMGTFEYKKIPDAE</sequence>
<evidence type="ECO:0000313" key="2">
    <source>
        <dbReference type="EMBL" id="TPG41532.1"/>
    </source>
</evidence>
<dbReference type="EMBL" id="RCZH01000005">
    <property type="protein sequence ID" value="TPG41532.1"/>
    <property type="molecule type" value="Genomic_DNA"/>
</dbReference>
<accession>A0A502EWP3</accession>
<keyword evidence="3" id="KW-1185">Reference proteome</keyword>
<gene>
    <name evidence="2" type="ORF">EAH81_08565</name>
</gene>
<feature type="signal peptide" evidence="1">
    <location>
        <begin position="1"/>
        <end position="20"/>
    </location>
</feature>
<evidence type="ECO:0008006" key="4">
    <source>
        <dbReference type="Google" id="ProtNLM"/>
    </source>
</evidence>
<evidence type="ECO:0000313" key="3">
    <source>
        <dbReference type="Proteomes" id="UP000319700"/>
    </source>
</evidence>
<organism evidence="2 3">
    <name type="scientific">Flavobacterium pectinovorum</name>
    <dbReference type="NCBI Taxonomy" id="29533"/>
    <lineage>
        <taxon>Bacteria</taxon>
        <taxon>Pseudomonadati</taxon>
        <taxon>Bacteroidota</taxon>
        <taxon>Flavobacteriia</taxon>
        <taxon>Flavobacteriales</taxon>
        <taxon>Flavobacteriaceae</taxon>
        <taxon>Flavobacterium</taxon>
    </lineage>
</organism>
<comment type="caution">
    <text evidence="2">The sequence shown here is derived from an EMBL/GenBank/DDBJ whole genome shotgun (WGS) entry which is preliminary data.</text>
</comment>
<proteinExistence type="predicted"/>
<dbReference type="Proteomes" id="UP000319700">
    <property type="component" value="Unassembled WGS sequence"/>
</dbReference>